<dbReference type="EMBL" id="SMBX01000001">
    <property type="protein sequence ID" value="TCV02796.1"/>
    <property type="molecule type" value="Genomic_DNA"/>
</dbReference>
<dbReference type="CDD" id="cd03789">
    <property type="entry name" value="GT9_LPS_heptosyltransferase"/>
    <property type="match status" value="1"/>
</dbReference>
<dbReference type="PANTHER" id="PTHR30160:SF15">
    <property type="entry name" value="GLYCOSYLTRANSFERASE HI_0523-RELATED"/>
    <property type="match status" value="1"/>
</dbReference>
<dbReference type="InterPro" id="IPR051199">
    <property type="entry name" value="LPS_LOS_Heptosyltrfase"/>
</dbReference>
<evidence type="ECO:0000256" key="1">
    <source>
        <dbReference type="ARBA" id="ARBA00022676"/>
    </source>
</evidence>
<evidence type="ECO:0000313" key="3">
    <source>
        <dbReference type="EMBL" id="TCV02796.1"/>
    </source>
</evidence>
<dbReference type="RefSeq" id="WP_207901660.1">
    <property type="nucleotide sequence ID" value="NZ_JBHRVM010000001.1"/>
</dbReference>
<dbReference type="GO" id="GO:0009244">
    <property type="term" value="P:lipopolysaccharide core region biosynthetic process"/>
    <property type="evidence" value="ECO:0007669"/>
    <property type="project" value="TreeGrafter"/>
</dbReference>
<proteinExistence type="predicted"/>
<dbReference type="Pfam" id="PF01075">
    <property type="entry name" value="Glyco_transf_9"/>
    <property type="match status" value="1"/>
</dbReference>
<keyword evidence="2 3" id="KW-0808">Transferase</keyword>
<name>A0A4R3VBX9_9BURK</name>
<reference evidence="3 4" key="1">
    <citation type="submission" date="2019-03" db="EMBL/GenBank/DDBJ databases">
        <title>Genomic Encyclopedia of Type Strains, Phase IV (KMG-IV): sequencing the most valuable type-strain genomes for metagenomic binning, comparative biology and taxonomic classification.</title>
        <authorList>
            <person name="Goeker M."/>
        </authorList>
    </citation>
    <scope>NUCLEOTIDE SEQUENCE [LARGE SCALE GENOMIC DNA]</scope>
    <source>
        <strain evidence="3 4">DSM 100048</strain>
    </source>
</reference>
<protein>
    <submittedName>
        <fullName evidence="3">ADP-heptose:LPS heptosyltransferase</fullName>
    </submittedName>
</protein>
<dbReference type="SUPFAM" id="SSF53756">
    <property type="entry name" value="UDP-Glycosyltransferase/glycogen phosphorylase"/>
    <property type="match status" value="1"/>
</dbReference>
<dbReference type="PANTHER" id="PTHR30160">
    <property type="entry name" value="TETRAACYLDISACCHARIDE 4'-KINASE-RELATED"/>
    <property type="match status" value="1"/>
</dbReference>
<dbReference type="Gene3D" id="3.40.50.2000">
    <property type="entry name" value="Glycogen Phosphorylase B"/>
    <property type="match status" value="2"/>
</dbReference>
<organism evidence="3 4">
    <name type="scientific">Paracandidimonas soli</name>
    <dbReference type="NCBI Taxonomy" id="1917182"/>
    <lineage>
        <taxon>Bacteria</taxon>
        <taxon>Pseudomonadati</taxon>
        <taxon>Pseudomonadota</taxon>
        <taxon>Betaproteobacteria</taxon>
        <taxon>Burkholderiales</taxon>
        <taxon>Alcaligenaceae</taxon>
        <taxon>Paracandidimonas</taxon>
    </lineage>
</organism>
<dbReference type="GO" id="GO:0005829">
    <property type="term" value="C:cytosol"/>
    <property type="evidence" value="ECO:0007669"/>
    <property type="project" value="TreeGrafter"/>
</dbReference>
<evidence type="ECO:0000256" key="2">
    <source>
        <dbReference type="ARBA" id="ARBA00022679"/>
    </source>
</evidence>
<accession>A0A4R3VBX9</accession>
<gene>
    <name evidence="3" type="ORF">EV686_101253</name>
</gene>
<dbReference type="GO" id="GO:0008713">
    <property type="term" value="F:ADP-heptose-lipopolysaccharide heptosyltransferase activity"/>
    <property type="evidence" value="ECO:0007669"/>
    <property type="project" value="TreeGrafter"/>
</dbReference>
<evidence type="ECO:0000313" key="4">
    <source>
        <dbReference type="Proteomes" id="UP000294692"/>
    </source>
</evidence>
<dbReference type="Proteomes" id="UP000294692">
    <property type="component" value="Unassembled WGS sequence"/>
</dbReference>
<dbReference type="InterPro" id="IPR002201">
    <property type="entry name" value="Glyco_trans_9"/>
</dbReference>
<dbReference type="AlphaFoldDB" id="A0A4R3VBX9"/>
<comment type="caution">
    <text evidence="3">The sequence shown here is derived from an EMBL/GenBank/DDBJ whole genome shotgun (WGS) entry which is preliminary data.</text>
</comment>
<keyword evidence="1" id="KW-0328">Glycosyltransferase</keyword>
<sequence>MMGQSGGGLAELKTNTGQQRSGPRILVVRNDKIGDFMLAWPALALLRRSLPDAHISVLVPGYTRALAQRCPWIDQVLLDPEDIGRLDARHFDAMLTLFSTSRIAWAGWRGRIPIRVAPATKWFQVLHNRRLTQRRSRSLKPEYEYNLDLAAHLLRELGQAPADNPAPYWPVPQAQRESLRCELAGKLRLPLDRPWIFLHAGSGGSAVNLDARQYTALIRELHARWPFQDAPAWVLTAGPGEHEQALLIQRELDGVADIVRCHGGEGGLGDFALSLSAANLFMAGSTGPLHIAAALDVPTVGFFPARRSATSLRWRPCNGPGRTLAFSHAGGMDDKSPERLDIDVADAAKTIVEWLRQDPGLIPGLRAGN</sequence>
<keyword evidence="4" id="KW-1185">Reference proteome</keyword>